<gene>
    <name evidence="1" type="ORF">DIS18_06655</name>
</gene>
<dbReference type="PROSITE" id="PS51257">
    <property type="entry name" value="PROKAR_LIPOPROTEIN"/>
    <property type="match status" value="1"/>
</dbReference>
<dbReference type="EMBL" id="QFRI01000001">
    <property type="protein sequence ID" value="PWH84212.1"/>
    <property type="molecule type" value="Genomic_DNA"/>
</dbReference>
<name>A0A2U2X8W9_9FLAO</name>
<comment type="caution">
    <text evidence="1">The sequence shown here is derived from an EMBL/GenBank/DDBJ whole genome shotgun (WGS) entry which is preliminary data.</text>
</comment>
<reference evidence="2" key="1">
    <citation type="submission" date="2018-05" db="EMBL/GenBank/DDBJ databases">
        <title>Algibacter marinivivus sp. nov., isolated from sample around a algae.</title>
        <authorList>
            <person name="Lu D."/>
        </authorList>
    </citation>
    <scope>NUCLEOTIDE SEQUENCE [LARGE SCALE GENOMIC DNA]</scope>
    <source>
        <strain evidence="2">ZY111</strain>
    </source>
</reference>
<protein>
    <submittedName>
        <fullName evidence="1">Uncharacterized protein</fullName>
    </submittedName>
</protein>
<organism evidence="1 2">
    <name type="scientific">Algibacter marinivivus</name>
    <dbReference type="NCBI Taxonomy" id="2100723"/>
    <lineage>
        <taxon>Bacteria</taxon>
        <taxon>Pseudomonadati</taxon>
        <taxon>Bacteroidota</taxon>
        <taxon>Flavobacteriia</taxon>
        <taxon>Flavobacteriales</taxon>
        <taxon>Flavobacteriaceae</taxon>
        <taxon>Algibacter</taxon>
    </lineage>
</organism>
<dbReference type="Proteomes" id="UP000245375">
    <property type="component" value="Unassembled WGS sequence"/>
</dbReference>
<dbReference type="AlphaFoldDB" id="A0A2U2X8W9"/>
<accession>A0A2U2X8W9</accession>
<reference evidence="1 2" key="2">
    <citation type="submission" date="2018-05" db="EMBL/GenBank/DDBJ databases">
        <title>Algibacter marinivivus sp. nov., isolated from sample around a algae.</title>
        <authorList>
            <person name="Zhong X."/>
        </authorList>
    </citation>
    <scope>NUCLEOTIDE SEQUENCE [LARGE SCALE GENOMIC DNA]</scope>
    <source>
        <strain evidence="1 2">ZY111</strain>
    </source>
</reference>
<sequence>MKYRSNYYDKLPTSYKNILSVFLISILLISCKEKPLINLPNKEIPYLSRYLDSIMDSKLLDEKPILIVDGNFISSYEKNNGWFLLRKDDIRELKYMVDTSSVKLYGVRGKNGAILINTKLLEYKSKPNNEKSIFVLDGKVISYSEYKKIDFSNISGIATFTDKATIILYGSEKNTELIYITSKIPAD</sequence>
<evidence type="ECO:0000313" key="2">
    <source>
        <dbReference type="Proteomes" id="UP000245375"/>
    </source>
</evidence>
<proteinExistence type="predicted"/>
<keyword evidence="2" id="KW-1185">Reference proteome</keyword>
<evidence type="ECO:0000313" key="1">
    <source>
        <dbReference type="EMBL" id="PWH84212.1"/>
    </source>
</evidence>